<dbReference type="InParanoid" id="A5DVU9"/>
<dbReference type="PANTHER" id="PTHR12964">
    <property type="entry name" value="NADH-UBIQUINONE OXIDOREDUCTASE B14 SUBUNIT"/>
    <property type="match status" value="1"/>
</dbReference>
<comment type="subcellular location">
    <subcellularLocation>
        <location evidence="1">Mitochondrion inner membrane</location>
        <topology evidence="1">Peripheral membrane protein</topology>
        <orientation evidence="1">Matrix side</orientation>
    </subcellularLocation>
</comment>
<dbReference type="InterPro" id="IPR045299">
    <property type="entry name" value="Complex1_LYR_NDUFA6_LYRM6"/>
</dbReference>
<dbReference type="PANTHER" id="PTHR12964:SF0">
    <property type="entry name" value="NADH DEHYDROGENASE [UBIQUINONE] 1 ALPHA SUBCOMPLEX SUBUNIT 6"/>
    <property type="match status" value="1"/>
</dbReference>
<dbReference type="HOGENOM" id="CLU_111660_0_0_1"/>
<accession>A5DVU9</accession>
<keyword evidence="11" id="KW-1185">Reference proteome</keyword>
<keyword evidence="4" id="KW-0679">Respiratory chain</keyword>
<dbReference type="GO" id="GO:0005743">
    <property type="term" value="C:mitochondrial inner membrane"/>
    <property type="evidence" value="ECO:0007669"/>
    <property type="project" value="UniProtKB-SubCell"/>
</dbReference>
<dbReference type="InterPro" id="IPR008011">
    <property type="entry name" value="Complex1_LYR_dom"/>
</dbReference>
<evidence type="ECO:0000256" key="7">
    <source>
        <dbReference type="ARBA" id="ARBA00023128"/>
    </source>
</evidence>
<dbReference type="GeneID" id="5233937"/>
<dbReference type="RefSeq" id="XP_001526657.1">
    <property type="nucleotide sequence ID" value="XM_001526607.1"/>
</dbReference>
<evidence type="ECO:0000256" key="5">
    <source>
        <dbReference type="ARBA" id="ARBA00022792"/>
    </source>
</evidence>
<evidence type="ECO:0000256" key="6">
    <source>
        <dbReference type="ARBA" id="ARBA00022982"/>
    </source>
</evidence>
<dbReference type="eggNOG" id="KOG3426">
    <property type="taxonomic scope" value="Eukaryota"/>
</dbReference>
<reference evidence="10 11" key="1">
    <citation type="journal article" date="2009" name="Nature">
        <title>Evolution of pathogenicity and sexual reproduction in eight Candida genomes.</title>
        <authorList>
            <person name="Butler G."/>
            <person name="Rasmussen M.D."/>
            <person name="Lin M.F."/>
            <person name="Santos M.A."/>
            <person name="Sakthikumar S."/>
            <person name="Munro C.A."/>
            <person name="Rheinbay E."/>
            <person name="Grabherr M."/>
            <person name="Forche A."/>
            <person name="Reedy J.L."/>
            <person name="Agrafioti I."/>
            <person name="Arnaud M.B."/>
            <person name="Bates S."/>
            <person name="Brown A.J."/>
            <person name="Brunke S."/>
            <person name="Costanzo M.C."/>
            <person name="Fitzpatrick D.A."/>
            <person name="de Groot P.W."/>
            <person name="Harris D."/>
            <person name="Hoyer L.L."/>
            <person name="Hube B."/>
            <person name="Klis F.M."/>
            <person name="Kodira C."/>
            <person name="Lennard N."/>
            <person name="Logue M.E."/>
            <person name="Martin R."/>
            <person name="Neiman A.M."/>
            <person name="Nikolaou E."/>
            <person name="Quail M.A."/>
            <person name="Quinn J."/>
            <person name="Santos M.C."/>
            <person name="Schmitzberger F.F."/>
            <person name="Sherlock G."/>
            <person name="Shah P."/>
            <person name="Silverstein K.A."/>
            <person name="Skrzypek M.S."/>
            <person name="Soll D."/>
            <person name="Staggs R."/>
            <person name="Stansfield I."/>
            <person name="Stumpf M.P."/>
            <person name="Sudbery P.E."/>
            <person name="Srikantha T."/>
            <person name="Zeng Q."/>
            <person name="Berman J."/>
            <person name="Berriman M."/>
            <person name="Heitman J."/>
            <person name="Gow N.A."/>
            <person name="Lorenz M.C."/>
            <person name="Birren B.W."/>
            <person name="Kellis M."/>
            <person name="Cuomo C.A."/>
        </authorList>
    </citation>
    <scope>NUCLEOTIDE SEQUENCE [LARGE SCALE GENOMIC DNA]</scope>
    <source>
        <strain evidence="11">ATCC 11503 / BCRC 21390 / CBS 2605 / JCM 1781 / NBRC 1676 / NRRL YB-4239</strain>
    </source>
</reference>
<dbReference type="EMBL" id="CH981525">
    <property type="protein sequence ID" value="EDK43307.1"/>
    <property type="molecule type" value="Genomic_DNA"/>
</dbReference>
<evidence type="ECO:0000256" key="4">
    <source>
        <dbReference type="ARBA" id="ARBA00022660"/>
    </source>
</evidence>
<evidence type="ECO:0000313" key="10">
    <source>
        <dbReference type="EMBL" id="EDK43307.1"/>
    </source>
</evidence>
<dbReference type="Pfam" id="PF05347">
    <property type="entry name" value="Complex1_LYR"/>
    <property type="match status" value="1"/>
</dbReference>
<dbReference type="STRING" id="379508.A5DVU9"/>
<keyword evidence="5" id="KW-0999">Mitochondrion inner membrane</keyword>
<organism evidence="10 11">
    <name type="scientific">Lodderomyces elongisporus (strain ATCC 11503 / CBS 2605 / JCM 1781 / NBRC 1676 / NRRL YB-4239)</name>
    <name type="common">Yeast</name>
    <name type="synonym">Saccharomyces elongisporus</name>
    <dbReference type="NCBI Taxonomy" id="379508"/>
    <lineage>
        <taxon>Eukaryota</taxon>
        <taxon>Fungi</taxon>
        <taxon>Dikarya</taxon>
        <taxon>Ascomycota</taxon>
        <taxon>Saccharomycotina</taxon>
        <taxon>Pichiomycetes</taxon>
        <taxon>Debaryomycetaceae</taxon>
        <taxon>Candida/Lodderomyces clade</taxon>
        <taxon>Lodderomyces</taxon>
    </lineage>
</organism>
<dbReference type="Proteomes" id="UP000001996">
    <property type="component" value="Unassembled WGS sequence"/>
</dbReference>
<evidence type="ECO:0000259" key="9">
    <source>
        <dbReference type="Pfam" id="PF05347"/>
    </source>
</evidence>
<keyword evidence="8" id="KW-0472">Membrane</keyword>
<evidence type="ECO:0000313" key="11">
    <source>
        <dbReference type="Proteomes" id="UP000001996"/>
    </source>
</evidence>
<evidence type="ECO:0000256" key="1">
    <source>
        <dbReference type="ARBA" id="ARBA00004443"/>
    </source>
</evidence>
<comment type="similarity">
    <text evidence="2">Belongs to the complex I LYR family.</text>
</comment>
<name>A5DVU9_LODEL</name>
<dbReference type="CDD" id="cd20266">
    <property type="entry name" value="Complex1_LYR_NDUFA6_LYRM6"/>
    <property type="match status" value="1"/>
</dbReference>
<gene>
    <name evidence="10" type="ORF">LELG_01485</name>
</gene>
<feature type="domain" description="Complex 1 LYR protein" evidence="9">
    <location>
        <begin position="22"/>
        <end position="84"/>
    </location>
</feature>
<keyword evidence="3" id="KW-0813">Transport</keyword>
<dbReference type="VEuPathDB" id="FungiDB:LELG_01485"/>
<evidence type="ECO:0000256" key="2">
    <source>
        <dbReference type="ARBA" id="ARBA00009508"/>
    </source>
</evidence>
<keyword evidence="7" id="KW-0496">Mitochondrion</keyword>
<dbReference type="GO" id="GO:0045271">
    <property type="term" value="C:respiratory chain complex I"/>
    <property type="evidence" value="ECO:0007669"/>
    <property type="project" value="InterPro"/>
</dbReference>
<evidence type="ECO:0000256" key="8">
    <source>
        <dbReference type="ARBA" id="ARBA00023136"/>
    </source>
</evidence>
<dbReference type="OrthoDB" id="14535at2759"/>
<sequence>MTMATQFAETTHRSLTQTDLRRRVLQLYRKYIRNAHEFANLYELDMPVASIRTKIRQEFERQRFVSDLEVNNVLYAKGQMEFQELMNFWKQQCHVMRYFDDQNAYNTLDKNDFVKNFLRGN</sequence>
<dbReference type="AlphaFoldDB" id="A5DVU9"/>
<proteinExistence type="inferred from homology"/>
<protein>
    <recommendedName>
        <fullName evidence="9">Complex 1 LYR protein domain-containing protein</fullName>
    </recommendedName>
</protein>
<dbReference type="OMA" id="FWKQTTH"/>
<dbReference type="KEGG" id="lel:PVL30_001456"/>
<dbReference type="PIRSF" id="PIRSF006643">
    <property type="entry name" value="NDUA6"/>
    <property type="match status" value="1"/>
</dbReference>
<keyword evidence="6" id="KW-0249">Electron transport</keyword>
<dbReference type="InterPro" id="IPR016488">
    <property type="entry name" value="NADH_Ub_cplx-1_asu_su-6"/>
</dbReference>
<evidence type="ECO:0000256" key="3">
    <source>
        <dbReference type="ARBA" id="ARBA00022448"/>
    </source>
</evidence>
<dbReference type="GO" id="GO:0006979">
    <property type="term" value="P:response to oxidative stress"/>
    <property type="evidence" value="ECO:0007669"/>
    <property type="project" value="TreeGrafter"/>
</dbReference>